<gene>
    <name evidence="2" type="ORF">SAJA_02555</name>
</gene>
<proteinExistence type="inferred from homology"/>
<evidence type="ECO:0000256" key="1">
    <source>
        <dbReference type="ARBA" id="ARBA00007613"/>
    </source>
</evidence>
<evidence type="ECO:0000313" key="2">
    <source>
        <dbReference type="EMBL" id="ROO31825.1"/>
    </source>
</evidence>
<evidence type="ECO:0000313" key="3">
    <source>
        <dbReference type="Proteomes" id="UP000285310"/>
    </source>
</evidence>
<dbReference type="EMBL" id="AYKG01000004">
    <property type="protein sequence ID" value="ROO31825.1"/>
    <property type="molecule type" value="Genomic_DNA"/>
</dbReference>
<dbReference type="OrthoDB" id="5740771at2"/>
<dbReference type="Proteomes" id="UP000285310">
    <property type="component" value="Unassembled WGS sequence"/>
</dbReference>
<protein>
    <submittedName>
        <fullName evidence="2">Transporter</fullName>
    </submittedName>
</protein>
<comment type="similarity">
    <text evidence="1">Belongs to the outer membrane factor (OMF) (TC 1.B.17) family.</text>
</comment>
<dbReference type="Pfam" id="PF02321">
    <property type="entry name" value="OEP"/>
    <property type="match status" value="2"/>
</dbReference>
<accession>A0A423Q0P5</accession>
<dbReference type="AlphaFoldDB" id="A0A423Q0P5"/>
<dbReference type="GO" id="GO:0015562">
    <property type="term" value="F:efflux transmembrane transporter activity"/>
    <property type="evidence" value="ECO:0007669"/>
    <property type="project" value="InterPro"/>
</dbReference>
<dbReference type="InterPro" id="IPR003423">
    <property type="entry name" value="OMP_efflux"/>
</dbReference>
<dbReference type="PANTHER" id="PTHR30203">
    <property type="entry name" value="OUTER MEMBRANE CATION EFFLUX PROTEIN"/>
    <property type="match status" value="1"/>
</dbReference>
<reference evidence="2 3" key="1">
    <citation type="submission" date="2013-10" db="EMBL/GenBank/DDBJ databases">
        <title>Salinisphaera japonica YTM-1 Genome Sequencing.</title>
        <authorList>
            <person name="Lai Q."/>
            <person name="Li C."/>
            <person name="Shao Z."/>
        </authorList>
    </citation>
    <scope>NUCLEOTIDE SEQUENCE [LARGE SCALE GENOMIC DNA]</scope>
    <source>
        <strain evidence="2 3">YTM-1</strain>
    </source>
</reference>
<organism evidence="2 3">
    <name type="scientific">Salinisphaera japonica YTM-1</name>
    <dbReference type="NCBI Taxonomy" id="1209778"/>
    <lineage>
        <taxon>Bacteria</taxon>
        <taxon>Pseudomonadati</taxon>
        <taxon>Pseudomonadota</taxon>
        <taxon>Gammaproteobacteria</taxon>
        <taxon>Salinisphaerales</taxon>
        <taxon>Salinisphaeraceae</taxon>
        <taxon>Salinisphaera</taxon>
    </lineage>
</organism>
<dbReference type="PANTHER" id="PTHR30203:SF24">
    <property type="entry name" value="BLR4935 PROTEIN"/>
    <property type="match status" value="1"/>
</dbReference>
<dbReference type="InterPro" id="IPR010131">
    <property type="entry name" value="MdtP/NodT-like"/>
</dbReference>
<comment type="caution">
    <text evidence="2">The sequence shown here is derived from an EMBL/GenBank/DDBJ whole genome shotgun (WGS) entry which is preliminary data.</text>
</comment>
<dbReference type="SUPFAM" id="SSF56954">
    <property type="entry name" value="Outer membrane efflux proteins (OEP)"/>
    <property type="match status" value="1"/>
</dbReference>
<dbReference type="RefSeq" id="WP_006911925.1">
    <property type="nucleotide sequence ID" value="NZ_AYKG01000004.1"/>
</dbReference>
<sequence>MSPGIFTRYRRAHGGAREWAFATIQEIACVGVLLAAVLLPATQALAQDTAYDSARLEPDTLVASVLDRNAGLAAMRSAVDAAEARIEPAGALPDPQLSGAVAPETIGGFETPSGRERSTNIRFEVSQDFPWPGTLGLRADAARKEALAADDNVAAVRLRLASATRSAYAEWYYVHQALEINVANQDLVDELRRIAENRYAAGLTGQQDVLQAEVELQRLKHQAIKLRRIKRSVRAKINNLLNRKATAPVAGPAGLPLPGSLPPYSRLRRSALSSHPELAQIQKRIAADEDREALARKAFYPDFKVFGGYNSLWDAGEKRWIAGVGISLPLDRSKYRARLDEAKAETMRTEYELADRRTTLLSQLEQAHAAVEEAKHAIALYENELIPRTLENLGAARSEYGAGGGAFLDVITAEQRKLNAELELESARADYFTALAELRRWSGGELTGITVPAAMNSEEFMHE</sequence>
<keyword evidence="3" id="KW-1185">Reference proteome</keyword>
<name>A0A423Q0P5_9GAMM</name>
<dbReference type="InParanoid" id="A0A423Q0P5"/>
<dbReference type="Gene3D" id="1.20.1600.10">
    <property type="entry name" value="Outer membrane efflux proteins (OEP)"/>
    <property type="match status" value="1"/>
</dbReference>